<organism evidence="4 5">
    <name type="scientific">Candidatus Pantoea deserta</name>
    <dbReference type="NCBI Taxonomy" id="1869313"/>
    <lineage>
        <taxon>Bacteria</taxon>
        <taxon>Pseudomonadati</taxon>
        <taxon>Pseudomonadota</taxon>
        <taxon>Gammaproteobacteria</taxon>
        <taxon>Enterobacterales</taxon>
        <taxon>Erwiniaceae</taxon>
        <taxon>Pantoea</taxon>
    </lineage>
</organism>
<dbReference type="Pfam" id="PF09233">
    <property type="entry name" value="Endonuc-EcoRV"/>
    <property type="match status" value="1"/>
</dbReference>
<proteinExistence type="predicted"/>
<dbReference type="RefSeq" id="WP_123800575.1">
    <property type="nucleotide sequence ID" value="NZ_RMVG01000004.1"/>
</dbReference>
<dbReference type="EMBL" id="RMVG01000004">
    <property type="protein sequence ID" value="RPE02268.1"/>
    <property type="molecule type" value="Genomic_DNA"/>
</dbReference>
<gene>
    <name evidence="4" type="ORF">BBB56_08255</name>
</gene>
<dbReference type="InterPro" id="IPR011335">
    <property type="entry name" value="Restrct_endonuc-II-like"/>
</dbReference>
<evidence type="ECO:0000256" key="2">
    <source>
        <dbReference type="ARBA" id="ARBA00022759"/>
    </source>
</evidence>
<dbReference type="AlphaFoldDB" id="A0A3N4P4R7"/>
<dbReference type="SUPFAM" id="SSF52980">
    <property type="entry name" value="Restriction endonuclease-like"/>
    <property type="match status" value="1"/>
</dbReference>
<dbReference type="InterPro" id="IPR015314">
    <property type="entry name" value="Restrct_endonuc_II_EcoRV"/>
</dbReference>
<keyword evidence="1" id="KW-0540">Nuclease</keyword>
<dbReference type="OrthoDB" id="5917943at2"/>
<dbReference type="GO" id="GO:0016787">
    <property type="term" value="F:hydrolase activity"/>
    <property type="evidence" value="ECO:0007669"/>
    <property type="project" value="UniProtKB-KW"/>
</dbReference>
<reference evidence="4 5" key="1">
    <citation type="submission" date="2018-11" db="EMBL/GenBank/DDBJ databases">
        <title>Whole genome sequencing of Pantoea sp. RIT388.</title>
        <authorList>
            <person name="Gan H.M."/>
            <person name="Hudson A.O."/>
        </authorList>
    </citation>
    <scope>NUCLEOTIDE SEQUENCE [LARGE SCALE GENOMIC DNA]</scope>
    <source>
        <strain evidence="4 5">RIT388</strain>
    </source>
</reference>
<keyword evidence="3" id="KW-0378">Hydrolase</keyword>
<dbReference type="Proteomes" id="UP000281332">
    <property type="component" value="Unassembled WGS sequence"/>
</dbReference>
<evidence type="ECO:0000313" key="4">
    <source>
        <dbReference type="EMBL" id="RPE02268.1"/>
    </source>
</evidence>
<keyword evidence="5" id="KW-1185">Reference proteome</keyword>
<dbReference type="GO" id="GO:0004519">
    <property type="term" value="F:endonuclease activity"/>
    <property type="evidence" value="ECO:0007669"/>
    <property type="project" value="UniProtKB-KW"/>
</dbReference>
<evidence type="ECO:0000313" key="5">
    <source>
        <dbReference type="Proteomes" id="UP000281332"/>
    </source>
</evidence>
<evidence type="ECO:0008006" key="6">
    <source>
        <dbReference type="Google" id="ProtNLM"/>
    </source>
</evidence>
<keyword evidence="2" id="KW-0255">Endonuclease</keyword>
<name>A0A3N4P4R7_9GAMM</name>
<accession>A0A3N4P4R7</accession>
<dbReference type="Gene3D" id="3.40.600.10">
    <property type="entry name" value="DNA mismatch repair MutH/Restriction endonuclease, type II"/>
    <property type="match status" value="1"/>
</dbReference>
<dbReference type="InterPro" id="IPR037057">
    <property type="entry name" value="DNA_rep_MutH/T2_RE_sf"/>
</dbReference>
<sequence length="127" mass="14804">MDYDTKVINTIFERLSSPVLRTIAREHGFIVENANQTTYPDFTLTRSDDFNHIIQRIAIDIKTTCYLSGRPMGLVPGSYKSFIRNDTKNIVHHDSTYTDHWVIGFIYSRISAFEEYDLTNTPSGWRY</sequence>
<protein>
    <recommendedName>
        <fullName evidence="6">Restriction endonuclease</fullName>
    </recommendedName>
</protein>
<dbReference type="GO" id="GO:0003677">
    <property type="term" value="F:DNA binding"/>
    <property type="evidence" value="ECO:0007669"/>
    <property type="project" value="InterPro"/>
</dbReference>
<evidence type="ECO:0000256" key="1">
    <source>
        <dbReference type="ARBA" id="ARBA00022722"/>
    </source>
</evidence>
<evidence type="ECO:0000256" key="3">
    <source>
        <dbReference type="ARBA" id="ARBA00022801"/>
    </source>
</evidence>
<comment type="caution">
    <text evidence="4">The sequence shown here is derived from an EMBL/GenBank/DDBJ whole genome shotgun (WGS) entry which is preliminary data.</text>
</comment>